<sequence length="77" mass="8448">MTIELSLLAQSLIGGGWMTSGSGRQHICWLIWQQTGGRGKCVVVGGKVAGGGEKRWIQQQKLEIPIQDISPYHFVLI</sequence>
<dbReference type="AlphaFoldDB" id="A0A1I9G361"/>
<reference evidence="1" key="1">
    <citation type="journal article" date="2007" name="Science">
        <title>Draft genome of the filarial nematode parasite Brugia malayi.</title>
        <authorList>
            <person name="Ghedin E."/>
            <person name="Wang S."/>
            <person name="Spiro D."/>
            <person name="Caler E."/>
            <person name="Zhao Q."/>
            <person name="Crabtree J."/>
            <person name="Allen J.E."/>
            <person name="Delcher A.L."/>
            <person name="Guiliano D.B."/>
            <person name="Miranda-Saavedra D."/>
            <person name="Angiuoli S.V."/>
            <person name="Creasy T."/>
            <person name="Amedeo P."/>
            <person name="Haas B."/>
            <person name="El-Sayed N.M."/>
            <person name="Wortman J.R."/>
            <person name="Feldblyum T."/>
            <person name="Tallon L."/>
            <person name="Schatz M."/>
            <person name="Shumway M."/>
            <person name="Koo H."/>
            <person name="Salzberg S.L."/>
            <person name="Schobel S."/>
            <person name="Pertea M."/>
            <person name="Pop M."/>
            <person name="White O."/>
            <person name="Barton G.J."/>
            <person name="Carlow C.K."/>
            <person name="Crawford M.J."/>
            <person name="Daub J."/>
            <person name="Dimmic M.W."/>
            <person name="Estes C.F."/>
            <person name="Foster J.M."/>
            <person name="Ganatra M."/>
            <person name="Gregory W.F."/>
            <person name="Johnson N.M."/>
            <person name="Jin J."/>
            <person name="Komuniecki R."/>
            <person name="Korf I."/>
            <person name="Kumar S."/>
            <person name="Laney S."/>
            <person name="Li B.W."/>
            <person name="Li W."/>
            <person name="Lindblom T.H."/>
            <person name="Lustigman S."/>
            <person name="Ma D."/>
            <person name="Maina C.V."/>
            <person name="Martin D.M."/>
            <person name="McCarter J.P."/>
            <person name="McReynolds L."/>
            <person name="Mitreva M."/>
            <person name="Nutman T.B."/>
            <person name="Parkinson J."/>
            <person name="Peregrin-Alvarez J.M."/>
            <person name="Poole C."/>
            <person name="Ren Q."/>
            <person name="Saunders L."/>
            <person name="Sluder A.E."/>
            <person name="Smith K."/>
            <person name="Stanke M."/>
            <person name="Unnasch T.R."/>
            <person name="Ware J."/>
            <person name="Wei A.D."/>
            <person name="Weil G."/>
            <person name="Williams D.J."/>
            <person name="Zhang Y."/>
            <person name="Williams S.A."/>
            <person name="Fraser-Liggett C."/>
            <person name="Slatko B."/>
            <person name="Blaxter M.L."/>
            <person name="Scott A.L."/>
        </authorList>
    </citation>
    <scope>NUCLEOTIDE SEQUENCE</scope>
    <source>
        <strain evidence="1">FR3</strain>
    </source>
</reference>
<organism evidence="1">
    <name type="scientific">Brugia malayi</name>
    <name type="common">Filarial nematode worm</name>
    <dbReference type="NCBI Taxonomy" id="6279"/>
    <lineage>
        <taxon>Eukaryota</taxon>
        <taxon>Metazoa</taxon>
        <taxon>Ecdysozoa</taxon>
        <taxon>Nematoda</taxon>
        <taxon>Chromadorea</taxon>
        <taxon>Rhabditida</taxon>
        <taxon>Spirurina</taxon>
        <taxon>Spiruromorpha</taxon>
        <taxon>Filarioidea</taxon>
        <taxon>Onchocercidae</taxon>
        <taxon>Brugia</taxon>
    </lineage>
</organism>
<reference evidence="1" key="2">
    <citation type="submission" date="2012-12" db="EMBL/GenBank/DDBJ databases">
        <authorList>
            <consortium name="WormBase Consortium"/>
            <person name="Ghedin E."/>
            <person name="Paulini M."/>
        </authorList>
    </citation>
    <scope>NUCLEOTIDE SEQUENCE</scope>
    <source>
        <strain evidence="1">FR3</strain>
    </source>
</reference>
<name>A0A1I9G361_BRUMA</name>
<dbReference type="EMBL" id="LN856986">
    <property type="protein sequence ID" value="CDP97558.1"/>
    <property type="molecule type" value="Genomic_DNA"/>
</dbReference>
<accession>A0A1I9G361</accession>
<proteinExistence type="predicted"/>
<evidence type="ECO:0000313" key="1">
    <source>
        <dbReference type="EMBL" id="CDP97558.1"/>
    </source>
</evidence>
<gene>
    <name evidence="1" type="primary">Bm10311</name>
    <name evidence="1" type="ORF">BM_Bm10311</name>
</gene>
<protein>
    <submittedName>
        <fullName evidence="1">Bm10311</fullName>
    </submittedName>
</protein>